<dbReference type="InterPro" id="IPR012341">
    <property type="entry name" value="6hp_glycosidase-like_sf"/>
</dbReference>
<keyword evidence="4" id="KW-1185">Reference proteome</keyword>
<dbReference type="OrthoDB" id="9807186at2"/>
<feature type="chain" id="PRO_5002694682" description="Glycosyl hydrolase, family 88" evidence="2">
    <location>
        <begin position="19"/>
        <end position="379"/>
    </location>
</feature>
<dbReference type="SUPFAM" id="SSF48208">
    <property type="entry name" value="Six-hairpin glycosidases"/>
    <property type="match status" value="1"/>
</dbReference>
<evidence type="ECO:0000256" key="1">
    <source>
        <dbReference type="ARBA" id="ARBA00022801"/>
    </source>
</evidence>
<dbReference type="PANTHER" id="PTHR33886:SF8">
    <property type="entry name" value="UNSATURATED RHAMNOGALACTURONAN HYDROLASE (EUROFUNG)"/>
    <property type="match status" value="1"/>
</dbReference>
<dbReference type="Gene3D" id="1.50.10.10">
    <property type="match status" value="1"/>
</dbReference>
<dbReference type="Pfam" id="PF07470">
    <property type="entry name" value="Glyco_hydro_88"/>
    <property type="match status" value="1"/>
</dbReference>
<gene>
    <name evidence="3" type="ORF">LNTAR_07659</name>
</gene>
<dbReference type="AlphaFoldDB" id="A6DR13"/>
<dbReference type="Proteomes" id="UP000004947">
    <property type="component" value="Unassembled WGS sequence"/>
</dbReference>
<dbReference type="InterPro" id="IPR008928">
    <property type="entry name" value="6-hairpin_glycosidase_sf"/>
</dbReference>
<evidence type="ECO:0008006" key="5">
    <source>
        <dbReference type="Google" id="ProtNLM"/>
    </source>
</evidence>
<dbReference type="eggNOG" id="COG4225">
    <property type="taxonomic scope" value="Bacteria"/>
</dbReference>
<evidence type="ECO:0000256" key="2">
    <source>
        <dbReference type="SAM" id="SignalP"/>
    </source>
</evidence>
<dbReference type="InterPro" id="IPR010905">
    <property type="entry name" value="Glyco_hydro_88"/>
</dbReference>
<dbReference type="GO" id="GO:0016787">
    <property type="term" value="F:hydrolase activity"/>
    <property type="evidence" value="ECO:0007669"/>
    <property type="project" value="UniProtKB-KW"/>
</dbReference>
<reference evidence="3 4" key="1">
    <citation type="journal article" date="2010" name="J. Bacteriol.">
        <title>Genome sequence of Lentisphaera araneosa HTCC2155T, the type species of the order Lentisphaerales in the phylum Lentisphaerae.</title>
        <authorList>
            <person name="Thrash J.C."/>
            <person name="Cho J.C."/>
            <person name="Vergin K.L."/>
            <person name="Morris R.M."/>
            <person name="Giovannoni S.J."/>
        </authorList>
    </citation>
    <scope>NUCLEOTIDE SEQUENCE [LARGE SCALE GENOMIC DNA]</scope>
    <source>
        <strain evidence="3 4">HTCC2155</strain>
    </source>
</reference>
<dbReference type="InterPro" id="IPR052043">
    <property type="entry name" value="PolySaccharide_Degr_Enz"/>
</dbReference>
<proteinExistence type="predicted"/>
<dbReference type="RefSeq" id="WP_007280285.1">
    <property type="nucleotide sequence ID" value="NZ_ABCK01000022.1"/>
</dbReference>
<keyword evidence="2" id="KW-0732">Signal</keyword>
<comment type="caution">
    <text evidence="3">The sequence shown here is derived from an EMBL/GenBank/DDBJ whole genome shotgun (WGS) entry which is preliminary data.</text>
</comment>
<accession>A6DR13</accession>
<dbReference type="STRING" id="313628.LNTAR_07659"/>
<evidence type="ECO:0000313" key="3">
    <source>
        <dbReference type="EMBL" id="EDM25901.1"/>
    </source>
</evidence>
<dbReference type="PANTHER" id="PTHR33886">
    <property type="entry name" value="UNSATURATED RHAMNOGALACTURONAN HYDROLASE (EUROFUNG)"/>
    <property type="match status" value="1"/>
</dbReference>
<feature type="signal peptide" evidence="2">
    <location>
        <begin position="1"/>
        <end position="18"/>
    </location>
</feature>
<evidence type="ECO:0000313" key="4">
    <source>
        <dbReference type="Proteomes" id="UP000004947"/>
    </source>
</evidence>
<keyword evidence="1" id="KW-0378">Hydrolase</keyword>
<dbReference type="EMBL" id="ABCK01000022">
    <property type="protein sequence ID" value="EDM25901.1"/>
    <property type="molecule type" value="Genomic_DNA"/>
</dbReference>
<name>A6DR13_9BACT</name>
<protein>
    <recommendedName>
        <fullName evidence="5">Glycosyl hydrolase, family 88</fullName>
    </recommendedName>
</protein>
<sequence length="379" mass="43710">MKKLIVLLCAVLVTSNYAQEAKALPLKAAIKMAETVIAETALEKGQKPTRYNYWMYQNYMIAEGIKSMGDTLGRPEFSEYKEKQLMYYCDSFNKIKDKRTKQHYLKPNSLWHSGMVASFVEAQATSDHPEITRGISYFQGMLNKAPKIADGTLTRYKPRWKSKGVQIDDLYMLAPYWVRKSKQSGNPEYLEKAIEETLSYYKYLWNSQTKLMHCLWLEKKPEAKIHHWGRGNGWFVMAITDLLHFVPENHPKRAELLKIYNNVMLGLMARQNKDGLWHQVLDRPESYTETSCSGMFTYSLLLGSNKGWLPASARTAGIKGWNGLQTKLTDKNQLKDVCVGTDMSEDVQYFFKRPRVTHDQHGTGPYLLAASELMKLKKK</sequence>
<organism evidence="3 4">
    <name type="scientific">Lentisphaera araneosa HTCC2155</name>
    <dbReference type="NCBI Taxonomy" id="313628"/>
    <lineage>
        <taxon>Bacteria</taxon>
        <taxon>Pseudomonadati</taxon>
        <taxon>Lentisphaerota</taxon>
        <taxon>Lentisphaeria</taxon>
        <taxon>Lentisphaerales</taxon>
        <taxon>Lentisphaeraceae</taxon>
        <taxon>Lentisphaera</taxon>
    </lineage>
</organism>
<dbReference type="GO" id="GO:0005975">
    <property type="term" value="P:carbohydrate metabolic process"/>
    <property type="evidence" value="ECO:0007669"/>
    <property type="project" value="InterPro"/>
</dbReference>